<proteinExistence type="predicted"/>
<dbReference type="InterPro" id="IPR058450">
    <property type="entry name" value="DUF8137"/>
</dbReference>
<feature type="region of interest" description="Disordered" evidence="1">
    <location>
        <begin position="126"/>
        <end position="149"/>
    </location>
</feature>
<evidence type="ECO:0000313" key="4">
    <source>
        <dbReference type="Proteomes" id="UP000291097"/>
    </source>
</evidence>
<gene>
    <name evidence="3" type="ORF">BDK88_2074</name>
</gene>
<dbReference type="EMBL" id="SHMP01000004">
    <property type="protein sequence ID" value="RZV10871.1"/>
    <property type="molecule type" value="Genomic_DNA"/>
</dbReference>
<evidence type="ECO:0000256" key="1">
    <source>
        <dbReference type="SAM" id="MobiDB-lite"/>
    </source>
</evidence>
<sequence length="451" mass="50666">MRLTFDDGTPLLEDAPDSVPYAEWDDRVDEYRSQAYRYHDLRQWATPSSRDQQTLAQATMAGDSVEDDARAYSDLALSPAVAIEPRANHYQENLTSQVAIQPPMSYECDHCGASFETLSRFRLHECSPEPADDTPVDSSSPADSAPDSVAVETEYPALVGDLPDIIEEAKEGDLSTLYRAIAEYETALTKTSIQTESRSDDAHHDILFAYYEPLAEGLDTAAQANGWDVLVEFVDAYNPREQDRLPEVAHVIANAVGRSLVRTRLSEGLDSVPAEALAYLGEIPEYVDEFAVAFEESYTYGWGIGHPAHSVGDQLRALADTEHKWTSITLKTAFYADQHTAIDVFEELVTSETLTGTIERMTFEVGAARYYFGAVADLERDFLNPHVPMYWEWEEEIDYTFTLDPDVKQRIRQLAHETGVTEDLPADWTLPDLDPSPFSEFEEELFADEER</sequence>
<dbReference type="RefSeq" id="WP_242611641.1">
    <property type="nucleotide sequence ID" value="NZ_SHMP01000004.1"/>
</dbReference>
<protein>
    <recommendedName>
        <fullName evidence="2">C2H2-type domain-containing protein</fullName>
    </recommendedName>
</protein>
<dbReference type="Pfam" id="PF26458">
    <property type="entry name" value="DUF8137"/>
    <property type="match status" value="1"/>
</dbReference>
<comment type="caution">
    <text evidence="3">The sequence shown here is derived from an EMBL/GenBank/DDBJ whole genome shotgun (WGS) entry which is preliminary data.</text>
</comment>
<feature type="compositionally biased region" description="Low complexity" evidence="1">
    <location>
        <begin position="136"/>
        <end position="149"/>
    </location>
</feature>
<dbReference type="Pfam" id="PF18458">
    <property type="entry name" value="XPB_DRD"/>
    <property type="match status" value="1"/>
</dbReference>
<dbReference type="Gene3D" id="3.40.1170.30">
    <property type="match status" value="1"/>
</dbReference>
<reference evidence="3 4" key="1">
    <citation type="submission" date="2019-02" db="EMBL/GenBank/DDBJ databases">
        <title>Genomic Encyclopedia of Archaeal and Bacterial Type Strains, Phase II (KMG-II): from individual species to whole genera.</title>
        <authorList>
            <person name="Goeker M."/>
        </authorList>
    </citation>
    <scope>NUCLEOTIDE SEQUENCE [LARGE SCALE GENOMIC DNA]</scope>
    <source>
        <strain evidence="3 4">DSM 18328</strain>
    </source>
</reference>
<dbReference type="InterPro" id="IPR040699">
    <property type="entry name" value="XPB_DRD"/>
</dbReference>
<evidence type="ECO:0000259" key="2">
    <source>
        <dbReference type="PROSITE" id="PS50157"/>
    </source>
</evidence>
<dbReference type="Proteomes" id="UP000291097">
    <property type="component" value="Unassembled WGS sequence"/>
</dbReference>
<evidence type="ECO:0000313" key="3">
    <source>
        <dbReference type="EMBL" id="RZV10871.1"/>
    </source>
</evidence>
<feature type="domain" description="C2H2-type" evidence="2">
    <location>
        <begin position="106"/>
        <end position="135"/>
    </location>
</feature>
<organism evidence="3 4">
    <name type="scientific">Natrinema hispanicum</name>
    <dbReference type="NCBI Taxonomy" id="392421"/>
    <lineage>
        <taxon>Archaea</taxon>
        <taxon>Methanobacteriati</taxon>
        <taxon>Methanobacteriota</taxon>
        <taxon>Stenosarchaea group</taxon>
        <taxon>Halobacteria</taxon>
        <taxon>Halobacteriales</taxon>
        <taxon>Natrialbaceae</taxon>
        <taxon>Natrinema</taxon>
    </lineage>
</organism>
<dbReference type="PROSITE" id="PS50157">
    <property type="entry name" value="ZINC_FINGER_C2H2_2"/>
    <property type="match status" value="1"/>
</dbReference>
<dbReference type="AlphaFoldDB" id="A0A482YDX0"/>
<dbReference type="InterPro" id="IPR013087">
    <property type="entry name" value="Znf_C2H2_type"/>
</dbReference>
<name>A0A482YDX0_9EURY</name>
<accession>A0A482YDX0</accession>